<dbReference type="Gene3D" id="1.10.40.30">
    <property type="entry name" value="Fumarase/aspartase (C-terminal domain)"/>
    <property type="match status" value="1"/>
</dbReference>
<dbReference type="PANTHER" id="PTHR43814:SF1">
    <property type="entry name" value="ARGININOSUCCINATE LYASE"/>
    <property type="match status" value="1"/>
</dbReference>
<dbReference type="InterPro" id="IPR024083">
    <property type="entry name" value="Fumarase/histidase_N"/>
</dbReference>
<dbReference type="InterPro" id="IPR000362">
    <property type="entry name" value="Fumarate_lyase_fam"/>
</dbReference>
<reference evidence="7 8" key="1">
    <citation type="submission" date="2019-02" db="EMBL/GenBank/DDBJ databases">
        <authorList>
            <person name="Fomenkov A."/>
            <person name="Dubinina G."/>
            <person name="Grabovich M."/>
            <person name="Vincze T."/>
            <person name="Roberts R.J."/>
        </authorList>
    </citation>
    <scope>NUCLEOTIDE SEQUENCE [LARGE SCALE GENOMIC DNA]</scope>
    <source>
        <strain evidence="7 8">P</strain>
    </source>
</reference>
<dbReference type="KEGG" id="sper:EW093_10600"/>
<organism evidence="7 8">
    <name type="scientific">Thiospirochaeta perfilievii</name>
    <dbReference type="NCBI Taxonomy" id="252967"/>
    <lineage>
        <taxon>Bacteria</taxon>
        <taxon>Pseudomonadati</taxon>
        <taxon>Spirochaetota</taxon>
        <taxon>Spirochaetia</taxon>
        <taxon>Spirochaetales</taxon>
        <taxon>Spirochaetaceae</taxon>
        <taxon>Thiospirochaeta</taxon>
    </lineage>
</organism>
<dbReference type="Proteomes" id="UP000323824">
    <property type="component" value="Chromosome"/>
</dbReference>
<dbReference type="Gene3D" id="1.20.200.10">
    <property type="entry name" value="Fumarase/aspartase (Central domain)"/>
    <property type="match status" value="1"/>
</dbReference>
<comment type="pathway">
    <text evidence="2">Amino-acid biosynthesis; L-arginine biosynthesis; L-arginine from L-ornithine and carbamoyl phosphate: step 3/3.</text>
</comment>
<evidence type="ECO:0000256" key="2">
    <source>
        <dbReference type="ARBA" id="ARBA00004941"/>
    </source>
</evidence>
<dbReference type="InterPro" id="IPR020557">
    <property type="entry name" value="Fumarate_lyase_CS"/>
</dbReference>
<evidence type="ECO:0000313" key="8">
    <source>
        <dbReference type="Proteomes" id="UP000323824"/>
    </source>
</evidence>
<dbReference type="Pfam" id="PF00206">
    <property type="entry name" value="Lyase_1"/>
    <property type="match status" value="1"/>
</dbReference>
<dbReference type="RefSeq" id="WP_149568383.1">
    <property type="nucleotide sequence ID" value="NZ_CP035807.1"/>
</dbReference>
<dbReference type="GO" id="GO:0005829">
    <property type="term" value="C:cytosol"/>
    <property type="evidence" value="ECO:0007669"/>
    <property type="project" value="TreeGrafter"/>
</dbReference>
<proteinExistence type="predicted"/>
<dbReference type="PANTHER" id="PTHR43814">
    <property type="entry name" value="ARGININOSUCCINATE LYASE"/>
    <property type="match status" value="1"/>
</dbReference>
<accession>A0A5C1QG00</accession>
<dbReference type="PRINTS" id="PR00145">
    <property type="entry name" value="ARGSUCLYASE"/>
</dbReference>
<dbReference type="GO" id="GO:0004056">
    <property type="term" value="F:argininosuccinate lyase activity"/>
    <property type="evidence" value="ECO:0007669"/>
    <property type="project" value="UniProtKB-UniRule"/>
</dbReference>
<protein>
    <recommendedName>
        <fullName evidence="3 5">Argininosuccinate lyase</fullName>
        <ecNumber evidence="3 5">4.3.2.1</ecNumber>
    </recommendedName>
</protein>
<dbReference type="CDD" id="cd01359">
    <property type="entry name" value="Argininosuccinate_lyase"/>
    <property type="match status" value="1"/>
</dbReference>
<dbReference type="EMBL" id="CP035807">
    <property type="protein sequence ID" value="QEN05142.1"/>
    <property type="molecule type" value="Genomic_DNA"/>
</dbReference>
<dbReference type="PROSITE" id="PS00163">
    <property type="entry name" value="FUMARATE_LYASES"/>
    <property type="match status" value="1"/>
</dbReference>
<dbReference type="NCBIfam" id="TIGR00838">
    <property type="entry name" value="argH"/>
    <property type="match status" value="1"/>
</dbReference>
<keyword evidence="7" id="KW-0456">Lyase</keyword>
<evidence type="ECO:0000259" key="6">
    <source>
        <dbReference type="Pfam" id="PF00206"/>
    </source>
</evidence>
<dbReference type="InterPro" id="IPR022761">
    <property type="entry name" value="Fumarate_lyase_N"/>
</dbReference>
<dbReference type="SUPFAM" id="SSF48557">
    <property type="entry name" value="L-aspartase-like"/>
    <property type="match status" value="1"/>
</dbReference>
<evidence type="ECO:0000256" key="1">
    <source>
        <dbReference type="ARBA" id="ARBA00000985"/>
    </source>
</evidence>
<keyword evidence="8" id="KW-1185">Reference proteome</keyword>
<name>A0A5C1QG00_9SPIO</name>
<dbReference type="Gene3D" id="1.10.275.10">
    <property type="entry name" value="Fumarase/aspartase (N-terminal domain)"/>
    <property type="match status" value="1"/>
</dbReference>
<evidence type="ECO:0000256" key="3">
    <source>
        <dbReference type="ARBA" id="ARBA00012338"/>
    </source>
</evidence>
<comment type="catalytic activity">
    <reaction evidence="1">
        <text>2-(N(omega)-L-arginino)succinate = fumarate + L-arginine</text>
        <dbReference type="Rhea" id="RHEA:24020"/>
        <dbReference type="ChEBI" id="CHEBI:29806"/>
        <dbReference type="ChEBI" id="CHEBI:32682"/>
        <dbReference type="ChEBI" id="CHEBI:57472"/>
        <dbReference type="EC" id="4.3.2.1"/>
    </reaction>
</comment>
<dbReference type="InterPro" id="IPR008948">
    <property type="entry name" value="L-Aspartase-like"/>
</dbReference>
<gene>
    <name evidence="7" type="primary">argH</name>
    <name evidence="7" type="ORF">EW093_10600</name>
</gene>
<evidence type="ECO:0000256" key="4">
    <source>
        <dbReference type="ARBA" id="ARBA00022571"/>
    </source>
</evidence>
<dbReference type="PRINTS" id="PR00149">
    <property type="entry name" value="FUMRATELYASE"/>
</dbReference>
<dbReference type="AlphaFoldDB" id="A0A5C1QG00"/>
<keyword evidence="4" id="KW-0028">Amino-acid biosynthesis</keyword>
<dbReference type="GO" id="GO:0042450">
    <property type="term" value="P:L-arginine biosynthetic process via ornithine"/>
    <property type="evidence" value="ECO:0007669"/>
    <property type="project" value="UniProtKB-UniRule"/>
</dbReference>
<dbReference type="InterPro" id="IPR009049">
    <property type="entry name" value="Argininosuccinate_lyase"/>
</dbReference>
<dbReference type="OrthoDB" id="9769623at2"/>
<evidence type="ECO:0000313" key="7">
    <source>
        <dbReference type="EMBL" id="QEN05142.1"/>
    </source>
</evidence>
<reference evidence="7 8" key="2">
    <citation type="submission" date="2019-09" db="EMBL/GenBank/DDBJ databases">
        <title>Complete Genome Sequence and Methylome Analysis of free living Spirochaetas.</title>
        <authorList>
            <person name="Leshcheva N."/>
            <person name="Mikheeva N."/>
        </authorList>
    </citation>
    <scope>NUCLEOTIDE SEQUENCE [LARGE SCALE GENOMIC DNA]</scope>
    <source>
        <strain evidence="7 8">P</strain>
    </source>
</reference>
<evidence type="ECO:0000256" key="5">
    <source>
        <dbReference type="NCBIfam" id="TIGR00838"/>
    </source>
</evidence>
<sequence length="435" mass="48294">MSKIWAKDYELDSLIEEYTVGNDYVLDLDLIEFDCVGSIAHAKMLSTIGILTEKEYLDLEVELKNIISDVKKGSFKINRSDEDCHTAIEARLTDRLGEVGKKIHTGRSRNDQVITATRLYTKTQIEKTLSSGLSLVSALVDLAKENEFIPMVGRTHMQTAMPSSVGLWMGAFAEEIIDSLKLLESVYNIIDQNPLGSAASYGVPLSLNRELTGKLLGFKKVQNNVLYVNNSRGKFESMVLDVLDQISLTLSKMAQDLILFSLPEFDYFSLPKELCSGSSIMPQKKNPDGFELLRSKSAIVSSCAFQVKSIIRSLPSGYNRDFQDTKEPFLRGCKTSLLSIRVMELSIKNLQVNRDKCLAGFTPEIYATDAALELVANGSSFRDAYVEVGLNVDKLGQRDAVESIKNRTHTGSTGNLGLDKIKEDISNLKSRISNL</sequence>
<dbReference type="EC" id="4.3.2.1" evidence="3 5"/>
<feature type="domain" description="Fumarate lyase N-terminal" evidence="6">
    <location>
        <begin position="30"/>
        <end position="300"/>
    </location>
</feature>
<keyword evidence="4" id="KW-0055">Arginine biosynthesis</keyword>
<dbReference type="UniPathway" id="UPA00068">
    <property type="reaction ID" value="UER00114"/>
</dbReference>